<gene>
    <name evidence="3" type="ORF">SAMN03080617_02565</name>
</gene>
<protein>
    <submittedName>
        <fullName evidence="3">Uncharacterized protein</fullName>
    </submittedName>
</protein>
<keyword evidence="2" id="KW-0732">Signal</keyword>
<keyword evidence="1" id="KW-0175">Coiled coil</keyword>
<keyword evidence="4" id="KW-1185">Reference proteome</keyword>
<accession>A0A1G5YIJ4</accession>
<dbReference type="Proteomes" id="UP000198756">
    <property type="component" value="Unassembled WGS sequence"/>
</dbReference>
<dbReference type="RefSeq" id="WP_092730558.1">
    <property type="nucleotide sequence ID" value="NZ_FMXE01000017.1"/>
</dbReference>
<dbReference type="AlphaFoldDB" id="A0A1G5YIJ4"/>
<dbReference type="STRING" id="279824.SAMN03080617_02565"/>
<dbReference type="OrthoDB" id="816769at2"/>
<sequence length="403" mass="46292">MYKKAFSILVIGIIAGSFPVFGQGVDTTSISEQIKTERDNQLKELNEKLKRNEEEVNRLTDKLAAADNRTQTDKEKINDLEKLQIALDNRLKFLEEGPKTKINLNGQLAFTELLSIQRDIQPLDLFVSSQTFYTQLGNIGKIQNYNTFNAWKKDYDNWYNRQGKDDQMMEVINSSLNLISAVGSNVPLYGTMVATASSGITALITSIGKKEKDLSEKTPAMLKLLNVTSQFENQKAIIDHEWAQINKELEQLQKENAALLEDQMNYYGISMLEYKRKYMNATLDIDRETFKNECRRAISDKITLLESSQSTKGKWLGQVETYMFKVQSLRLRFGQLTSRMLVNMDQYENIISVYSDSTRFPAEFTTQINGLNNSLKTLKNKFYASYNPAKYIEDSAVMYIERQ</sequence>
<organism evidence="3 4">
    <name type="scientific">Algoriphagus alkaliphilus</name>
    <dbReference type="NCBI Taxonomy" id="279824"/>
    <lineage>
        <taxon>Bacteria</taxon>
        <taxon>Pseudomonadati</taxon>
        <taxon>Bacteroidota</taxon>
        <taxon>Cytophagia</taxon>
        <taxon>Cytophagales</taxon>
        <taxon>Cyclobacteriaceae</taxon>
        <taxon>Algoriphagus</taxon>
    </lineage>
</organism>
<dbReference type="EMBL" id="FMXE01000017">
    <property type="protein sequence ID" value="SDA82303.1"/>
    <property type="molecule type" value="Genomic_DNA"/>
</dbReference>
<feature type="chain" id="PRO_5011506042" evidence="2">
    <location>
        <begin position="23"/>
        <end position="403"/>
    </location>
</feature>
<proteinExistence type="predicted"/>
<evidence type="ECO:0000256" key="1">
    <source>
        <dbReference type="SAM" id="Coils"/>
    </source>
</evidence>
<name>A0A1G5YIJ4_9BACT</name>
<evidence type="ECO:0000256" key="2">
    <source>
        <dbReference type="SAM" id="SignalP"/>
    </source>
</evidence>
<feature type="coiled-coil region" evidence="1">
    <location>
        <begin position="35"/>
        <end position="69"/>
    </location>
</feature>
<evidence type="ECO:0000313" key="4">
    <source>
        <dbReference type="Proteomes" id="UP000198756"/>
    </source>
</evidence>
<feature type="signal peptide" evidence="2">
    <location>
        <begin position="1"/>
        <end position="22"/>
    </location>
</feature>
<reference evidence="4" key="1">
    <citation type="submission" date="2016-10" db="EMBL/GenBank/DDBJ databases">
        <authorList>
            <person name="Varghese N."/>
            <person name="Submissions S."/>
        </authorList>
    </citation>
    <scope>NUCLEOTIDE SEQUENCE [LARGE SCALE GENOMIC DNA]</scope>
    <source>
        <strain evidence="4">DSM 22703</strain>
    </source>
</reference>
<evidence type="ECO:0000313" key="3">
    <source>
        <dbReference type="EMBL" id="SDA82303.1"/>
    </source>
</evidence>